<organism evidence="1 2">
    <name type="scientific">Ataeniobius toweri</name>
    <dbReference type="NCBI Taxonomy" id="208326"/>
    <lineage>
        <taxon>Eukaryota</taxon>
        <taxon>Metazoa</taxon>
        <taxon>Chordata</taxon>
        <taxon>Craniata</taxon>
        <taxon>Vertebrata</taxon>
        <taxon>Euteleostomi</taxon>
        <taxon>Actinopterygii</taxon>
        <taxon>Neopterygii</taxon>
        <taxon>Teleostei</taxon>
        <taxon>Neoteleostei</taxon>
        <taxon>Acanthomorphata</taxon>
        <taxon>Ovalentaria</taxon>
        <taxon>Atherinomorphae</taxon>
        <taxon>Cyprinodontiformes</taxon>
        <taxon>Goodeidae</taxon>
        <taxon>Ataeniobius</taxon>
    </lineage>
</organism>
<dbReference type="EMBL" id="JAHUTI010032423">
    <property type="protein sequence ID" value="MED6243036.1"/>
    <property type="molecule type" value="Genomic_DNA"/>
</dbReference>
<gene>
    <name evidence="1" type="ORF">ATANTOWER_013951</name>
</gene>
<proteinExistence type="predicted"/>
<accession>A0ABU7AXR8</accession>
<dbReference type="Proteomes" id="UP001345963">
    <property type="component" value="Unassembled WGS sequence"/>
</dbReference>
<reference evidence="1 2" key="1">
    <citation type="submission" date="2021-07" db="EMBL/GenBank/DDBJ databases">
        <authorList>
            <person name="Palmer J.M."/>
        </authorList>
    </citation>
    <scope>NUCLEOTIDE SEQUENCE [LARGE SCALE GENOMIC DNA]</scope>
    <source>
        <strain evidence="1 2">AT_MEX2019</strain>
        <tissue evidence="1">Muscle</tissue>
    </source>
</reference>
<name>A0ABU7AXR8_9TELE</name>
<keyword evidence="2" id="KW-1185">Reference proteome</keyword>
<evidence type="ECO:0000313" key="2">
    <source>
        <dbReference type="Proteomes" id="UP001345963"/>
    </source>
</evidence>
<protein>
    <submittedName>
        <fullName evidence="1">Uncharacterized protein</fullName>
    </submittedName>
</protein>
<evidence type="ECO:0000313" key="1">
    <source>
        <dbReference type="EMBL" id="MED6243036.1"/>
    </source>
</evidence>
<sequence>MHALEVSQHAYVACCTNIKHLYNISFIPEKFADTHPHTVCFSRYERIQVSSLWVCVCIYTALSLEHKTPPHALCAPPLPWQLSQDAPTPGFLPLMAVSVCHLGKPDIPFRGRGPGINGSH</sequence>
<comment type="caution">
    <text evidence="1">The sequence shown here is derived from an EMBL/GenBank/DDBJ whole genome shotgun (WGS) entry which is preliminary data.</text>
</comment>